<reference evidence="2 3" key="1">
    <citation type="submission" date="2015-08" db="EMBL/GenBank/DDBJ databases">
        <authorList>
            <person name="Babu N.S."/>
            <person name="Beckwith C.J."/>
            <person name="Beseler K.G."/>
            <person name="Brison A."/>
            <person name="Carone J.V."/>
            <person name="Caskin T.P."/>
            <person name="Diamond M."/>
            <person name="Durham M.E."/>
            <person name="Foxe J.M."/>
            <person name="Go M."/>
            <person name="Henderson B.A."/>
            <person name="Jones I.B."/>
            <person name="McGettigan J.A."/>
            <person name="Micheletti S.J."/>
            <person name="Nasrallah M.E."/>
            <person name="Ortiz D."/>
            <person name="Piller C.R."/>
            <person name="Privatt S.R."/>
            <person name="Schneider S.L."/>
            <person name="Sharp S."/>
            <person name="Smith T.C."/>
            <person name="Stanton J.D."/>
            <person name="Ullery H.E."/>
            <person name="Wilson R.J."/>
            <person name="Serrano M.G."/>
            <person name="Buck G."/>
            <person name="Lee V."/>
            <person name="Wang Y."/>
            <person name="Carvalho R."/>
            <person name="Voegtly L."/>
            <person name="Shi R."/>
            <person name="Duckworth R."/>
            <person name="Johnson A."/>
            <person name="Loviza R."/>
            <person name="Walstead R."/>
            <person name="Shah Z."/>
            <person name="Kiflezghi M."/>
            <person name="Wade K."/>
            <person name="Ball S.L."/>
            <person name="Bradley K.W."/>
            <person name="Asai D.J."/>
            <person name="Bowman C.A."/>
            <person name="Russell D.A."/>
            <person name="Pope W.H."/>
            <person name="Jacobs-Sera D."/>
            <person name="Hendrix R.W."/>
            <person name="Hatfull G.F."/>
        </authorList>
    </citation>
    <scope>NUCLEOTIDE SEQUENCE [LARGE SCALE GENOMIC DNA]</scope>
    <source>
        <strain evidence="2 3">PUDD_83A45</strain>
    </source>
</reference>
<dbReference type="AlphaFoldDB" id="A0A0K1R9I3"/>
<feature type="signal peptide" evidence="1">
    <location>
        <begin position="1"/>
        <end position="23"/>
    </location>
</feature>
<dbReference type="PATRIC" id="fig|156976.3.peg.329"/>
<evidence type="ECO:0000313" key="3">
    <source>
        <dbReference type="Proteomes" id="UP000060016"/>
    </source>
</evidence>
<accession>A0A0K1R9I3</accession>
<dbReference type="STRING" id="156976.AK829_01680"/>
<dbReference type="KEGG" id="crie:AK829_01680"/>
<keyword evidence="3" id="KW-1185">Reference proteome</keyword>
<evidence type="ECO:0000256" key="1">
    <source>
        <dbReference type="SAM" id="SignalP"/>
    </source>
</evidence>
<gene>
    <name evidence="2" type="ORF">AK829_01680</name>
</gene>
<name>A0A0K1R9I3_9CORY</name>
<keyword evidence="1" id="KW-0732">Signal</keyword>
<dbReference type="Proteomes" id="UP000060016">
    <property type="component" value="Chromosome"/>
</dbReference>
<evidence type="ECO:0000313" key="2">
    <source>
        <dbReference type="EMBL" id="AKV58087.1"/>
    </source>
</evidence>
<organism evidence="2 3">
    <name type="scientific">Corynebacterium riegelii</name>
    <dbReference type="NCBI Taxonomy" id="156976"/>
    <lineage>
        <taxon>Bacteria</taxon>
        <taxon>Bacillati</taxon>
        <taxon>Actinomycetota</taxon>
        <taxon>Actinomycetes</taxon>
        <taxon>Mycobacteriales</taxon>
        <taxon>Corynebacteriaceae</taxon>
        <taxon>Corynebacterium</taxon>
    </lineage>
</organism>
<protein>
    <submittedName>
        <fullName evidence="2">Uncharacterized protein</fullName>
    </submittedName>
</protein>
<dbReference type="EMBL" id="CP012342">
    <property type="protein sequence ID" value="AKV58087.1"/>
    <property type="molecule type" value="Genomic_DNA"/>
</dbReference>
<sequence length="175" mass="18232">MICSMRWIPFAICSALVAAGIYAVGLATPATPPTIQGDTLGIEPGEGWSEYEVRAGASISEGSEPSFGLVTFARPLSPSEAAAAVASLQRVNGLLLIDAPLTPTPEPPPGQTRADVFARITDQRIVAVVAYDTPDTFKNVAHGTDVAVVEMLPPDAVWGSFAVLPWHGDHPATGV</sequence>
<proteinExistence type="predicted"/>
<feature type="chain" id="PRO_5038981758" evidence="1">
    <location>
        <begin position="24"/>
        <end position="175"/>
    </location>
</feature>